<evidence type="ECO:0000313" key="3">
    <source>
        <dbReference type="EMBL" id="VFK75678.1"/>
    </source>
</evidence>
<dbReference type="EMBL" id="CAADFQ010000029">
    <property type="protein sequence ID" value="VFK32018.1"/>
    <property type="molecule type" value="Genomic_DNA"/>
</dbReference>
<evidence type="ECO:0000313" key="2">
    <source>
        <dbReference type="EMBL" id="VFK32018.1"/>
    </source>
</evidence>
<gene>
    <name evidence="1" type="ORF">BECKMB1821G_GA0114241_10286</name>
    <name evidence="3" type="ORF">BECKMB1821H_GA0114242_102843</name>
    <name evidence="2" type="ORF">BECKMB1821I_GA0114274_10295</name>
</gene>
<dbReference type="EMBL" id="CAADGH010000028">
    <property type="protein sequence ID" value="VFK75678.1"/>
    <property type="molecule type" value="Genomic_DNA"/>
</dbReference>
<evidence type="ECO:0000313" key="1">
    <source>
        <dbReference type="EMBL" id="VFK27444.1"/>
    </source>
</evidence>
<dbReference type="EMBL" id="CAADFO010000028">
    <property type="protein sequence ID" value="VFK27444.1"/>
    <property type="molecule type" value="Genomic_DNA"/>
</dbReference>
<protein>
    <submittedName>
        <fullName evidence="1">Uncharacterized protein</fullName>
    </submittedName>
</protein>
<accession>A0A450XDW4</accession>
<organism evidence="1">
    <name type="scientific">Candidatus Kentrum sp. MB</name>
    <dbReference type="NCBI Taxonomy" id="2138164"/>
    <lineage>
        <taxon>Bacteria</taxon>
        <taxon>Pseudomonadati</taxon>
        <taxon>Pseudomonadota</taxon>
        <taxon>Gammaproteobacteria</taxon>
        <taxon>Candidatus Kentrum</taxon>
    </lineage>
</organism>
<dbReference type="AlphaFoldDB" id="A0A450XDW4"/>
<reference evidence="1" key="1">
    <citation type="submission" date="2019-02" db="EMBL/GenBank/DDBJ databases">
        <authorList>
            <person name="Gruber-Vodicka R. H."/>
            <person name="Seah K. B. B."/>
        </authorList>
    </citation>
    <scope>NUCLEOTIDE SEQUENCE</scope>
    <source>
        <strain evidence="1">BECK_BZ197</strain>
        <strain evidence="3">BECK_BZ198</strain>
        <strain evidence="2">BECK_BZ199</strain>
    </source>
</reference>
<proteinExistence type="predicted"/>
<name>A0A450XDW4_9GAMM</name>
<sequence>METVMLRIFITLDDERFFASFEMTSRAVFCYSEAKGGI</sequence>